<keyword evidence="4" id="KW-1185">Reference proteome</keyword>
<keyword evidence="2" id="KW-0472">Membrane</keyword>
<name>A0ABN1J889_9CLOT</name>
<sequence>MSENQKTKKPFYKKWWVWVIAIIIVIGLVSAGGSDSKDTGTNSKDKKQTSVKSESKKDSIKSGMYKVGKDIKAGEYVVVSDDSGAGYMQVSKDSSGDINGIICNENIQNRTIITIKDGQYFEVKDGEIYPIDKAPKVETKDNGLPSGMYKVGKDIKPGEYKVSSEANGYVEVSNNSLQVTESIVSNDNFKGEKYITVKDGQYLKINNATLKLK</sequence>
<evidence type="ECO:0000313" key="3">
    <source>
        <dbReference type="EMBL" id="GAA0731913.1"/>
    </source>
</evidence>
<feature type="compositionally biased region" description="Basic and acidic residues" evidence="1">
    <location>
        <begin position="35"/>
        <end position="55"/>
    </location>
</feature>
<dbReference type="Proteomes" id="UP001501510">
    <property type="component" value="Unassembled WGS sequence"/>
</dbReference>
<evidence type="ECO:0000313" key="4">
    <source>
        <dbReference type="Proteomes" id="UP001501510"/>
    </source>
</evidence>
<feature type="transmembrane region" description="Helical" evidence="2">
    <location>
        <begin position="15"/>
        <end position="33"/>
    </location>
</feature>
<comment type="caution">
    <text evidence="3">The sequence shown here is derived from an EMBL/GenBank/DDBJ whole genome shotgun (WGS) entry which is preliminary data.</text>
</comment>
<evidence type="ECO:0000256" key="1">
    <source>
        <dbReference type="SAM" id="MobiDB-lite"/>
    </source>
</evidence>
<evidence type="ECO:0008006" key="5">
    <source>
        <dbReference type="Google" id="ProtNLM"/>
    </source>
</evidence>
<protein>
    <recommendedName>
        <fullName evidence="5">Cell surface protein</fullName>
    </recommendedName>
</protein>
<keyword evidence="2" id="KW-1133">Transmembrane helix</keyword>
<keyword evidence="2" id="KW-0812">Transmembrane</keyword>
<gene>
    <name evidence="3" type="ORF">GCM10008906_00910</name>
</gene>
<organism evidence="3 4">
    <name type="scientific">Clostridium oceanicum</name>
    <dbReference type="NCBI Taxonomy" id="1543"/>
    <lineage>
        <taxon>Bacteria</taxon>
        <taxon>Bacillati</taxon>
        <taxon>Bacillota</taxon>
        <taxon>Clostridia</taxon>
        <taxon>Eubacteriales</taxon>
        <taxon>Clostridiaceae</taxon>
        <taxon>Clostridium</taxon>
    </lineage>
</organism>
<proteinExistence type="predicted"/>
<feature type="region of interest" description="Disordered" evidence="1">
    <location>
        <begin position="33"/>
        <end position="55"/>
    </location>
</feature>
<dbReference type="RefSeq" id="WP_343757721.1">
    <property type="nucleotide sequence ID" value="NZ_BAAACG010000001.1"/>
</dbReference>
<accession>A0ABN1J889</accession>
<evidence type="ECO:0000256" key="2">
    <source>
        <dbReference type="SAM" id="Phobius"/>
    </source>
</evidence>
<dbReference type="EMBL" id="BAAACG010000001">
    <property type="protein sequence ID" value="GAA0731913.1"/>
    <property type="molecule type" value="Genomic_DNA"/>
</dbReference>
<reference evidence="3 4" key="1">
    <citation type="journal article" date="2019" name="Int. J. Syst. Evol. Microbiol.">
        <title>The Global Catalogue of Microorganisms (GCM) 10K type strain sequencing project: providing services to taxonomists for standard genome sequencing and annotation.</title>
        <authorList>
            <consortium name="The Broad Institute Genomics Platform"/>
            <consortium name="The Broad Institute Genome Sequencing Center for Infectious Disease"/>
            <person name="Wu L."/>
            <person name="Ma J."/>
        </authorList>
    </citation>
    <scope>NUCLEOTIDE SEQUENCE [LARGE SCALE GENOMIC DNA]</scope>
    <source>
        <strain evidence="3 4">JCM 1407</strain>
    </source>
</reference>